<dbReference type="SMART" id="SM00448">
    <property type="entry name" value="REC"/>
    <property type="match status" value="1"/>
</dbReference>
<feature type="domain" description="Response regulatory" evidence="4">
    <location>
        <begin position="3"/>
        <end position="119"/>
    </location>
</feature>
<dbReference type="InterPro" id="IPR050595">
    <property type="entry name" value="Bact_response_regulator"/>
</dbReference>
<feature type="compositionally biased region" description="Low complexity" evidence="3">
    <location>
        <begin position="138"/>
        <end position="149"/>
    </location>
</feature>
<comment type="caution">
    <text evidence="5">The sequence shown here is derived from an EMBL/GenBank/DDBJ whole genome shotgun (WGS) entry which is preliminary data.</text>
</comment>
<dbReference type="SUPFAM" id="SSF52172">
    <property type="entry name" value="CheY-like"/>
    <property type="match status" value="1"/>
</dbReference>
<dbReference type="CDD" id="cd00156">
    <property type="entry name" value="REC"/>
    <property type="match status" value="1"/>
</dbReference>
<dbReference type="PANTHER" id="PTHR44591">
    <property type="entry name" value="STRESS RESPONSE REGULATOR PROTEIN 1"/>
    <property type="match status" value="1"/>
</dbReference>
<dbReference type="GO" id="GO:0000160">
    <property type="term" value="P:phosphorelay signal transduction system"/>
    <property type="evidence" value="ECO:0007669"/>
    <property type="project" value="InterPro"/>
</dbReference>
<dbReference type="InterPro" id="IPR011006">
    <property type="entry name" value="CheY-like_superfamily"/>
</dbReference>
<gene>
    <name evidence="5" type="ORF">EJ104_05700</name>
</gene>
<evidence type="ECO:0000256" key="2">
    <source>
        <dbReference type="PROSITE-ProRule" id="PRU00169"/>
    </source>
</evidence>
<accession>A0A3S0KJD1</accession>
<dbReference type="PROSITE" id="PS50110">
    <property type="entry name" value="RESPONSE_REGULATORY"/>
    <property type="match status" value="1"/>
</dbReference>
<feature type="modified residue" description="4-aspartylphosphate" evidence="2">
    <location>
        <position position="52"/>
    </location>
</feature>
<dbReference type="PANTHER" id="PTHR44591:SF3">
    <property type="entry name" value="RESPONSE REGULATORY DOMAIN-CONTAINING PROTEIN"/>
    <property type="match status" value="1"/>
</dbReference>
<dbReference type="Proteomes" id="UP000277766">
    <property type="component" value="Unassembled WGS sequence"/>
</dbReference>
<dbReference type="Pfam" id="PF00072">
    <property type="entry name" value="Response_reg"/>
    <property type="match status" value="1"/>
</dbReference>
<proteinExistence type="predicted"/>
<keyword evidence="1 2" id="KW-0597">Phosphoprotein</keyword>
<keyword evidence="6" id="KW-1185">Reference proteome</keyword>
<dbReference type="Gene3D" id="3.40.50.2300">
    <property type="match status" value="1"/>
</dbReference>
<evidence type="ECO:0000313" key="6">
    <source>
        <dbReference type="Proteomes" id="UP000277766"/>
    </source>
</evidence>
<dbReference type="RefSeq" id="WP_126351794.1">
    <property type="nucleotide sequence ID" value="NZ_CP086381.1"/>
</dbReference>
<feature type="region of interest" description="Disordered" evidence="3">
    <location>
        <begin position="130"/>
        <end position="165"/>
    </location>
</feature>
<evidence type="ECO:0000256" key="1">
    <source>
        <dbReference type="ARBA" id="ARBA00022553"/>
    </source>
</evidence>
<protein>
    <submittedName>
        <fullName evidence="5">Response regulator</fullName>
    </submittedName>
</protein>
<evidence type="ECO:0000256" key="3">
    <source>
        <dbReference type="SAM" id="MobiDB-lite"/>
    </source>
</evidence>
<dbReference type="EMBL" id="RXPE01000008">
    <property type="protein sequence ID" value="RTR28018.1"/>
    <property type="molecule type" value="Genomic_DNA"/>
</dbReference>
<reference evidence="5 6" key="1">
    <citation type="submission" date="2018-12" db="EMBL/GenBank/DDBJ databases">
        <title>Deinococcus radiophilus ATCC 27603 genome sequencing and assembly.</title>
        <authorList>
            <person name="Maclea K.S."/>
            <person name="Maynard C.R."/>
        </authorList>
    </citation>
    <scope>NUCLEOTIDE SEQUENCE [LARGE SCALE GENOMIC DNA]</scope>
    <source>
        <strain evidence="5 6">ATCC 27603</strain>
    </source>
</reference>
<dbReference type="AlphaFoldDB" id="A0A3S0KJD1"/>
<dbReference type="InterPro" id="IPR001789">
    <property type="entry name" value="Sig_transdc_resp-reg_receiver"/>
</dbReference>
<dbReference type="OrthoDB" id="9800897at2"/>
<evidence type="ECO:0000313" key="5">
    <source>
        <dbReference type="EMBL" id="RTR28018.1"/>
    </source>
</evidence>
<sequence length="260" mass="28043">MNHIFVIDDSISVRKALELSLKKEGMEVRSAASAEQALEQMDAAPTDLVIADVIMPGLSGFELCRQLKADDRYRNIPVLIISGNVDPETRQQAHQVGAEGVLKKPFRHEELMPAVNQALSDGAKAKAAEQVEVEPEEVVSAAPEAATTTRTEEPMVNPPATESRPQAHNGAFSAMLDRAAATHGVLSAVLVERDGTVLEQRGEPLPKNIGQFARFYMGTAEFLAGRLGESGAGQLELELGGKRLTMRGLGDKVLVTLRHM</sequence>
<organism evidence="5 6">
    <name type="scientific">Deinococcus radiophilus</name>
    <dbReference type="NCBI Taxonomy" id="32062"/>
    <lineage>
        <taxon>Bacteria</taxon>
        <taxon>Thermotogati</taxon>
        <taxon>Deinococcota</taxon>
        <taxon>Deinococci</taxon>
        <taxon>Deinococcales</taxon>
        <taxon>Deinococcaceae</taxon>
        <taxon>Deinococcus</taxon>
    </lineage>
</organism>
<name>A0A3S0KJD1_9DEIO</name>
<evidence type="ECO:0000259" key="4">
    <source>
        <dbReference type="PROSITE" id="PS50110"/>
    </source>
</evidence>